<dbReference type="SMART" id="SM00407">
    <property type="entry name" value="IGc1"/>
    <property type="match status" value="1"/>
</dbReference>
<dbReference type="InterPro" id="IPR050160">
    <property type="entry name" value="MHC/Immunoglobulin"/>
</dbReference>
<sequence>MIHNRILVLGTFILATLLSSQEVRAIKSDFLSHSHFFPLLLLPPADHVGTFGTTVYHSYGPSGQNTNDFDEDELFYVDLKKKETVWRKSEFCNFAKFDPQGGLRNFAMMKNILDLLLRESNYTAATNVPEVIVFSRTSIELGQPNTLICFINNIFPPVINITWLQNGQTVTTGVMETNFYPQRDNSFQKLSYLTFIPSTEDAYGCKVEHWGFEKSLLKHWESLMPIPLPETTETLTCALDLTVGLLGIIVGTILIARSMIGTASPTLGLKSPYESP</sequence>
<dbReference type="SUPFAM" id="SSF48726">
    <property type="entry name" value="Immunoglobulin"/>
    <property type="match status" value="1"/>
</dbReference>
<evidence type="ECO:0000256" key="9">
    <source>
        <dbReference type="ARBA" id="ARBA00023180"/>
    </source>
</evidence>
<feature type="domain" description="Ig-like" evidence="13">
    <location>
        <begin position="129"/>
        <end position="209"/>
    </location>
</feature>
<dbReference type="CDD" id="cd05767">
    <property type="entry name" value="IgC1_MHC_II_alpha"/>
    <property type="match status" value="1"/>
</dbReference>
<comment type="subcellular location">
    <subcellularLocation>
        <location evidence="1">Membrane</location>
        <topology evidence="1">Single-pass type I membrane protein</topology>
    </subcellularLocation>
</comment>
<keyword evidence="12" id="KW-0732">Signal</keyword>
<evidence type="ECO:0000256" key="11">
    <source>
        <dbReference type="RuleBase" id="RU004238"/>
    </source>
</evidence>
<dbReference type="InterPro" id="IPR011162">
    <property type="entry name" value="MHC_I/II-like_Ag-recog"/>
</dbReference>
<dbReference type="InParanoid" id="A0A5F8GCC7"/>
<reference evidence="14 15" key="1">
    <citation type="journal article" date="2007" name="Nature">
        <title>Genome of the marsupial Monodelphis domestica reveals innovation in non-coding sequences.</title>
        <authorList>
            <person name="Mikkelsen T.S."/>
            <person name="Wakefield M.J."/>
            <person name="Aken B."/>
            <person name="Amemiya C.T."/>
            <person name="Chang J.L."/>
            <person name="Duke S."/>
            <person name="Garber M."/>
            <person name="Gentles A.J."/>
            <person name="Goodstadt L."/>
            <person name="Heger A."/>
            <person name="Jurka J."/>
            <person name="Kamal M."/>
            <person name="Mauceli E."/>
            <person name="Searle S.M."/>
            <person name="Sharpe T."/>
            <person name="Baker M.L."/>
            <person name="Batzer M.A."/>
            <person name="Benos P.V."/>
            <person name="Belov K."/>
            <person name="Clamp M."/>
            <person name="Cook A."/>
            <person name="Cuff J."/>
            <person name="Das R."/>
            <person name="Davidow L."/>
            <person name="Deakin J.E."/>
            <person name="Fazzari M.J."/>
            <person name="Glass J.L."/>
            <person name="Grabherr M."/>
            <person name="Greally J.M."/>
            <person name="Gu W."/>
            <person name="Hore T.A."/>
            <person name="Huttley G.A."/>
            <person name="Kleber M."/>
            <person name="Jirtle R.L."/>
            <person name="Koina E."/>
            <person name="Lee J.T."/>
            <person name="Mahony S."/>
            <person name="Marra M.A."/>
            <person name="Miller R.D."/>
            <person name="Nicholls R.D."/>
            <person name="Oda M."/>
            <person name="Papenfuss A.T."/>
            <person name="Parra Z.E."/>
            <person name="Pollock D.D."/>
            <person name="Ray D.A."/>
            <person name="Schein J.E."/>
            <person name="Speed T.P."/>
            <person name="Thompson K."/>
            <person name="VandeBerg J.L."/>
            <person name="Wade C.M."/>
            <person name="Walker J.A."/>
            <person name="Waters P.D."/>
            <person name="Webber C."/>
            <person name="Weidman J.R."/>
            <person name="Xie X."/>
            <person name="Zody M.C."/>
            <person name="Baldwin J."/>
            <person name="Abdouelleil A."/>
            <person name="Abdulkadir J."/>
            <person name="Abebe A."/>
            <person name="Abera B."/>
            <person name="Abreu J."/>
            <person name="Acer S.C."/>
            <person name="Aftuck L."/>
            <person name="Alexander A."/>
            <person name="An P."/>
            <person name="Anderson E."/>
            <person name="Anderson S."/>
            <person name="Arachi H."/>
            <person name="Azer M."/>
            <person name="Bachantsang P."/>
            <person name="Barry A."/>
            <person name="Bayul T."/>
            <person name="Berlin A."/>
            <person name="Bessette D."/>
            <person name="Bloom T."/>
            <person name="Bloom T."/>
            <person name="Boguslavskiy L."/>
            <person name="Bonnet C."/>
            <person name="Boukhgalter B."/>
            <person name="Bourzgui I."/>
            <person name="Brown A."/>
            <person name="Cahill P."/>
            <person name="Channer S."/>
            <person name="Cheshatsang Y."/>
            <person name="Chuda L."/>
            <person name="Citroen M."/>
            <person name="Collymore A."/>
            <person name="Cooke P."/>
            <person name="Costello M."/>
            <person name="D'Aco K."/>
            <person name="Daza R."/>
            <person name="De Haan G."/>
            <person name="DeGray S."/>
            <person name="DeMaso C."/>
            <person name="Dhargay N."/>
            <person name="Dooley K."/>
            <person name="Dooley E."/>
            <person name="Doricent M."/>
            <person name="Dorje P."/>
            <person name="Dorjee K."/>
            <person name="Dupes A."/>
            <person name="Elong R."/>
            <person name="Falk J."/>
            <person name="Farina A."/>
            <person name="Faro S."/>
            <person name="Ferguson D."/>
            <person name="Fisher S."/>
            <person name="Foley C.D."/>
            <person name="Franke A."/>
            <person name="Friedrich D."/>
            <person name="Gadbois L."/>
            <person name="Gearin G."/>
            <person name="Gearin C.R."/>
            <person name="Giannoukos G."/>
            <person name="Goode T."/>
            <person name="Graham J."/>
            <person name="Grandbois E."/>
            <person name="Grewal S."/>
            <person name="Gyaltsen K."/>
            <person name="Hafez N."/>
            <person name="Hagos B."/>
            <person name="Hall J."/>
            <person name="Henson C."/>
            <person name="Hollinger A."/>
            <person name="Honan T."/>
            <person name="Huard M.D."/>
            <person name="Hughes L."/>
            <person name="Hurhula B."/>
            <person name="Husby M.E."/>
            <person name="Kamat A."/>
            <person name="Kanga B."/>
            <person name="Kashin S."/>
            <person name="Khazanovich D."/>
            <person name="Kisner P."/>
            <person name="Lance K."/>
            <person name="Lara M."/>
            <person name="Lee W."/>
            <person name="Lennon N."/>
            <person name="Letendre F."/>
            <person name="LeVine R."/>
            <person name="Lipovsky A."/>
            <person name="Liu X."/>
            <person name="Liu J."/>
            <person name="Liu S."/>
            <person name="Lokyitsang T."/>
            <person name="Lokyitsang Y."/>
            <person name="Lubonja R."/>
            <person name="Lui A."/>
            <person name="MacDonald P."/>
            <person name="Magnisalis V."/>
            <person name="Maru K."/>
            <person name="Matthews C."/>
            <person name="McCusker W."/>
            <person name="McDonough S."/>
            <person name="Mehta T."/>
            <person name="Meldrim J."/>
            <person name="Meneus L."/>
            <person name="Mihai O."/>
            <person name="Mihalev A."/>
            <person name="Mihova T."/>
            <person name="Mittelman R."/>
            <person name="Mlenga V."/>
            <person name="Montmayeur A."/>
            <person name="Mulrain L."/>
            <person name="Navidi A."/>
            <person name="Naylor J."/>
            <person name="Negash T."/>
            <person name="Nguyen T."/>
            <person name="Nguyen N."/>
            <person name="Nicol R."/>
            <person name="Norbu C."/>
            <person name="Norbu N."/>
            <person name="Novod N."/>
            <person name="O'Neill B."/>
            <person name="Osman S."/>
            <person name="Markiewicz E."/>
            <person name="Oyono O.L."/>
            <person name="Patti C."/>
            <person name="Phunkhang P."/>
            <person name="Pierre F."/>
            <person name="Priest M."/>
            <person name="Raghuraman S."/>
            <person name="Rege F."/>
            <person name="Reyes R."/>
            <person name="Rise C."/>
            <person name="Rogov P."/>
            <person name="Ross K."/>
            <person name="Ryan E."/>
            <person name="Settipalli S."/>
            <person name="Shea T."/>
            <person name="Sherpa N."/>
            <person name="Shi L."/>
            <person name="Shih D."/>
            <person name="Sparrow T."/>
            <person name="Spaulding J."/>
            <person name="Stalker J."/>
            <person name="Stange-Thomann N."/>
            <person name="Stavropoulos S."/>
            <person name="Stone C."/>
            <person name="Strader C."/>
            <person name="Tesfaye S."/>
            <person name="Thomson T."/>
            <person name="Thoulutsang Y."/>
            <person name="Thoulutsang D."/>
            <person name="Topham K."/>
            <person name="Topping I."/>
            <person name="Tsamla T."/>
            <person name="Vassiliev H."/>
            <person name="Vo A."/>
            <person name="Wangchuk T."/>
            <person name="Wangdi T."/>
            <person name="Weiand M."/>
            <person name="Wilkinson J."/>
            <person name="Wilson A."/>
            <person name="Yadav S."/>
            <person name="Young G."/>
            <person name="Yu Q."/>
            <person name="Zembek L."/>
            <person name="Zhong D."/>
            <person name="Zimmer A."/>
            <person name="Zwirko Z."/>
            <person name="Jaffe D.B."/>
            <person name="Alvarez P."/>
            <person name="Brockman W."/>
            <person name="Butler J."/>
            <person name="Chin C."/>
            <person name="Gnerre S."/>
            <person name="MacCallum I."/>
            <person name="Graves J.A."/>
            <person name="Ponting C.P."/>
            <person name="Breen M."/>
            <person name="Samollow P.B."/>
            <person name="Lander E.S."/>
            <person name="Lindblad-Toh K."/>
        </authorList>
    </citation>
    <scope>NUCLEOTIDE SEQUENCE [LARGE SCALE GENOMIC DNA]</scope>
</reference>
<dbReference type="GO" id="GO:0002250">
    <property type="term" value="P:adaptive immune response"/>
    <property type="evidence" value="ECO:0007669"/>
    <property type="project" value="UniProtKB-KW"/>
</dbReference>
<dbReference type="PROSITE" id="PS50835">
    <property type="entry name" value="IG_LIKE"/>
    <property type="match status" value="1"/>
</dbReference>
<dbReference type="STRING" id="13616.ENSMODP00000045162"/>
<evidence type="ECO:0000256" key="7">
    <source>
        <dbReference type="ARBA" id="ARBA00023136"/>
    </source>
</evidence>
<dbReference type="GeneTree" id="ENSGT00940000161847"/>
<dbReference type="GO" id="GO:0042605">
    <property type="term" value="F:peptide antigen binding"/>
    <property type="evidence" value="ECO:0000318"/>
    <property type="project" value="GO_Central"/>
</dbReference>
<dbReference type="GO" id="GO:0002503">
    <property type="term" value="P:peptide antigen assembly with MHC class II protein complex"/>
    <property type="evidence" value="ECO:0000318"/>
    <property type="project" value="GO_Central"/>
</dbReference>
<dbReference type="Ensembl" id="ENSMODT00000072268.1">
    <property type="protein sequence ID" value="ENSMODP00000045162.1"/>
    <property type="gene ID" value="ENSMODG00000025709.3"/>
</dbReference>
<name>A0A5F8GCC7_MONDO</name>
<dbReference type="PANTHER" id="PTHR19944:SF59">
    <property type="entry name" value="HLA CLASS II HISTOCOMPATIBILITY ANTIGEN, DQ ALPHA 1 CHAIN"/>
    <property type="match status" value="1"/>
</dbReference>
<dbReference type="Pfam" id="PF00993">
    <property type="entry name" value="MHC_II_alpha"/>
    <property type="match status" value="1"/>
</dbReference>
<protein>
    <recommendedName>
        <fullName evidence="13">Ig-like domain-containing protein</fullName>
    </recommendedName>
</protein>
<evidence type="ECO:0000313" key="14">
    <source>
        <dbReference type="Ensembl" id="ENSMODP00000045162.1"/>
    </source>
</evidence>
<dbReference type="Gene3D" id="3.10.320.10">
    <property type="entry name" value="Class II Histocompatibility Antigen, M Beta Chain, Chain B, domain 1"/>
    <property type="match status" value="1"/>
</dbReference>
<dbReference type="GO" id="GO:0042613">
    <property type="term" value="C:MHC class II protein complex"/>
    <property type="evidence" value="ECO:0000318"/>
    <property type="project" value="GO_Central"/>
</dbReference>
<dbReference type="GO" id="GO:0031902">
    <property type="term" value="C:late endosome membrane"/>
    <property type="evidence" value="ECO:0000318"/>
    <property type="project" value="GO_Central"/>
</dbReference>
<proteinExistence type="inferred from homology"/>
<evidence type="ECO:0000256" key="10">
    <source>
        <dbReference type="ARBA" id="ARBA00023182"/>
    </source>
</evidence>
<dbReference type="GO" id="GO:0023026">
    <property type="term" value="F:MHC class II protein complex binding"/>
    <property type="evidence" value="ECO:0000318"/>
    <property type="project" value="GO_Central"/>
</dbReference>
<dbReference type="GO" id="GO:0005765">
    <property type="term" value="C:lysosomal membrane"/>
    <property type="evidence" value="ECO:0000318"/>
    <property type="project" value="GO_Central"/>
</dbReference>
<keyword evidence="7" id="KW-0472">Membrane</keyword>
<feature type="chain" id="PRO_5023890301" description="Ig-like domain-containing protein" evidence="12">
    <location>
        <begin position="26"/>
        <end position="276"/>
    </location>
</feature>
<dbReference type="AlphaFoldDB" id="A0A5F8GCC7"/>
<dbReference type="Bgee" id="ENSMODG00000025709">
    <property type="expression patterns" value="Expressed in digestive system and 1 other cell type or tissue"/>
</dbReference>
<dbReference type="InterPro" id="IPR013783">
    <property type="entry name" value="Ig-like_fold"/>
</dbReference>
<dbReference type="PROSITE" id="PS00290">
    <property type="entry name" value="IG_MHC"/>
    <property type="match status" value="1"/>
</dbReference>
<dbReference type="SMART" id="SM00920">
    <property type="entry name" value="MHC_II_alpha"/>
    <property type="match status" value="1"/>
</dbReference>
<keyword evidence="6" id="KW-1064">Adaptive immunity</keyword>
<evidence type="ECO:0000259" key="13">
    <source>
        <dbReference type="PROSITE" id="PS50835"/>
    </source>
</evidence>
<evidence type="ECO:0000256" key="3">
    <source>
        <dbReference type="ARBA" id="ARBA00022692"/>
    </source>
</evidence>
<dbReference type="InterPro" id="IPR001003">
    <property type="entry name" value="MHC_II_a_N"/>
</dbReference>
<keyword evidence="15" id="KW-1185">Reference proteome</keyword>
<accession>A0A5F8GCC7</accession>
<keyword evidence="8" id="KW-1015">Disulfide bond</keyword>
<keyword evidence="5" id="KW-1133">Transmembrane helix</keyword>
<evidence type="ECO:0000256" key="1">
    <source>
        <dbReference type="ARBA" id="ARBA00004479"/>
    </source>
</evidence>
<dbReference type="GO" id="GO:0050778">
    <property type="term" value="P:positive regulation of immune response"/>
    <property type="evidence" value="ECO:0000318"/>
    <property type="project" value="GO_Central"/>
</dbReference>
<dbReference type="GO" id="GO:0019886">
    <property type="term" value="P:antigen processing and presentation of exogenous peptide antigen via MHC class II"/>
    <property type="evidence" value="ECO:0000318"/>
    <property type="project" value="GO_Central"/>
</dbReference>
<keyword evidence="9" id="KW-0325">Glycoprotein</keyword>
<comment type="similarity">
    <text evidence="2 11">Belongs to the MHC class II family.</text>
</comment>
<dbReference type="InterPro" id="IPR014745">
    <property type="entry name" value="MHC_II_a/b_N"/>
</dbReference>
<evidence type="ECO:0000256" key="5">
    <source>
        <dbReference type="ARBA" id="ARBA00022989"/>
    </source>
</evidence>
<reference evidence="14" key="3">
    <citation type="submission" date="2025-09" db="UniProtKB">
        <authorList>
            <consortium name="Ensembl"/>
        </authorList>
    </citation>
    <scope>IDENTIFICATION</scope>
</reference>
<dbReference type="Gene3D" id="2.60.40.10">
    <property type="entry name" value="Immunoglobulins"/>
    <property type="match status" value="1"/>
</dbReference>
<evidence type="ECO:0000256" key="8">
    <source>
        <dbReference type="ARBA" id="ARBA00023157"/>
    </source>
</evidence>
<dbReference type="GO" id="GO:0050870">
    <property type="term" value="P:positive regulation of T cell activation"/>
    <property type="evidence" value="ECO:0000318"/>
    <property type="project" value="GO_Central"/>
</dbReference>
<evidence type="ECO:0000256" key="2">
    <source>
        <dbReference type="ARBA" id="ARBA00007394"/>
    </source>
</evidence>
<dbReference type="InterPro" id="IPR003597">
    <property type="entry name" value="Ig_C1-set"/>
</dbReference>
<evidence type="ECO:0000256" key="4">
    <source>
        <dbReference type="ARBA" id="ARBA00022859"/>
    </source>
</evidence>
<dbReference type="InterPro" id="IPR003006">
    <property type="entry name" value="Ig/MHC_CS"/>
</dbReference>
<organism evidence="14 15">
    <name type="scientific">Monodelphis domestica</name>
    <name type="common">Gray short-tailed opossum</name>
    <dbReference type="NCBI Taxonomy" id="13616"/>
    <lineage>
        <taxon>Eukaryota</taxon>
        <taxon>Metazoa</taxon>
        <taxon>Chordata</taxon>
        <taxon>Craniata</taxon>
        <taxon>Vertebrata</taxon>
        <taxon>Euteleostomi</taxon>
        <taxon>Mammalia</taxon>
        <taxon>Metatheria</taxon>
        <taxon>Didelphimorphia</taxon>
        <taxon>Didelphidae</taxon>
        <taxon>Monodelphis</taxon>
    </lineage>
</organism>
<keyword evidence="3" id="KW-0812">Transmembrane</keyword>
<dbReference type="SUPFAM" id="SSF54452">
    <property type="entry name" value="MHC antigen-recognition domain"/>
    <property type="match status" value="1"/>
</dbReference>
<dbReference type="Proteomes" id="UP000002280">
    <property type="component" value="Chromosome 2"/>
</dbReference>
<evidence type="ECO:0000256" key="12">
    <source>
        <dbReference type="SAM" id="SignalP"/>
    </source>
</evidence>
<dbReference type="Pfam" id="PF07654">
    <property type="entry name" value="C1-set"/>
    <property type="match status" value="1"/>
</dbReference>
<dbReference type="PANTHER" id="PTHR19944">
    <property type="entry name" value="MHC CLASS II-RELATED"/>
    <property type="match status" value="1"/>
</dbReference>
<evidence type="ECO:0000313" key="15">
    <source>
        <dbReference type="Proteomes" id="UP000002280"/>
    </source>
</evidence>
<keyword evidence="4" id="KW-0391">Immunity</keyword>
<feature type="signal peptide" evidence="12">
    <location>
        <begin position="1"/>
        <end position="25"/>
    </location>
</feature>
<evidence type="ECO:0000256" key="6">
    <source>
        <dbReference type="ARBA" id="ARBA00023130"/>
    </source>
</evidence>
<keyword evidence="10" id="KW-0491">MHC II</keyword>
<reference evidence="14" key="2">
    <citation type="submission" date="2025-08" db="UniProtKB">
        <authorList>
            <consortium name="Ensembl"/>
        </authorList>
    </citation>
    <scope>IDENTIFICATION</scope>
</reference>
<dbReference type="InterPro" id="IPR007110">
    <property type="entry name" value="Ig-like_dom"/>
</dbReference>
<dbReference type="InterPro" id="IPR036179">
    <property type="entry name" value="Ig-like_dom_sf"/>
</dbReference>